<dbReference type="OrthoDB" id="2386895at2759"/>
<organism evidence="1 3">
    <name type="scientific">Rhizophagus clarus</name>
    <dbReference type="NCBI Taxonomy" id="94130"/>
    <lineage>
        <taxon>Eukaryota</taxon>
        <taxon>Fungi</taxon>
        <taxon>Fungi incertae sedis</taxon>
        <taxon>Mucoromycota</taxon>
        <taxon>Glomeromycotina</taxon>
        <taxon>Glomeromycetes</taxon>
        <taxon>Glomerales</taxon>
        <taxon>Glomeraceae</taxon>
        <taxon>Rhizophagus</taxon>
    </lineage>
</organism>
<proteinExistence type="predicted"/>
<evidence type="ECO:0000313" key="2">
    <source>
        <dbReference type="EMBL" id="GES95349.1"/>
    </source>
</evidence>
<sequence length="146" mass="16899">MFTKSLLNRFLDRVIYSNIYKLGNAQLLATQTKNLKITGKDLIKKNVENEVNRLQLYDQYLIIKATDYIWDSHSTPSQKESFENLANNVNVIININQNRNSSINNSDTIDRITRITIPQIINDHNSFENYFFNGTKDFHENGGLGL</sequence>
<keyword evidence="3" id="KW-1185">Reference proteome</keyword>
<dbReference type="EMBL" id="BLAL01000242">
    <property type="protein sequence ID" value="GES95349.1"/>
    <property type="molecule type" value="Genomic_DNA"/>
</dbReference>
<reference evidence="1 3" key="1">
    <citation type="submission" date="2017-11" db="EMBL/GenBank/DDBJ databases">
        <title>The genome of Rhizophagus clarus HR1 reveals common genetic basis of auxotrophy among arbuscular mycorrhizal fungi.</title>
        <authorList>
            <person name="Kobayashi Y."/>
        </authorList>
    </citation>
    <scope>NUCLEOTIDE SEQUENCE [LARGE SCALE GENOMIC DNA]</scope>
    <source>
        <strain evidence="1 3">HR1</strain>
    </source>
</reference>
<reference evidence="2" key="2">
    <citation type="submission" date="2019-10" db="EMBL/GenBank/DDBJ databases">
        <title>Conservation and host-specific expression of non-tandemly repeated heterogenous ribosome RNA gene in arbuscular mycorrhizal fungi.</title>
        <authorList>
            <person name="Maeda T."/>
            <person name="Kobayashi Y."/>
            <person name="Nakagawa T."/>
            <person name="Ezawa T."/>
            <person name="Yamaguchi K."/>
            <person name="Bino T."/>
            <person name="Nishimoto Y."/>
            <person name="Shigenobu S."/>
            <person name="Kawaguchi M."/>
        </authorList>
    </citation>
    <scope>NUCLEOTIDE SEQUENCE</scope>
    <source>
        <strain evidence="2">HR1</strain>
    </source>
</reference>
<protein>
    <submittedName>
        <fullName evidence="1">Uncharacterized protein</fullName>
    </submittedName>
</protein>
<dbReference type="EMBL" id="BEXD01001325">
    <property type="protein sequence ID" value="GBB93539.1"/>
    <property type="molecule type" value="Genomic_DNA"/>
</dbReference>
<evidence type="ECO:0000313" key="3">
    <source>
        <dbReference type="Proteomes" id="UP000247702"/>
    </source>
</evidence>
<dbReference type="AlphaFoldDB" id="A0A2Z6R6U1"/>
<accession>A0A2Z6R6U1</accession>
<dbReference type="Proteomes" id="UP000615446">
    <property type="component" value="Unassembled WGS sequence"/>
</dbReference>
<evidence type="ECO:0000313" key="1">
    <source>
        <dbReference type="EMBL" id="GBB93539.1"/>
    </source>
</evidence>
<gene>
    <name evidence="2" type="ORF">RCL2_002202300</name>
    <name evidence="1" type="ORF">RclHR1_21900001</name>
</gene>
<comment type="caution">
    <text evidence="1">The sequence shown here is derived from an EMBL/GenBank/DDBJ whole genome shotgun (WGS) entry which is preliminary data.</text>
</comment>
<name>A0A2Z6R6U1_9GLOM</name>
<dbReference type="Proteomes" id="UP000247702">
    <property type="component" value="Unassembled WGS sequence"/>
</dbReference>